<sequence>MKLNQEWKQQWDEIEVPELKITQIIEKTTEKPEKLTLIEKIKTAVKPIKLKFRKRTWYLLATGALVLVVGTGVYWSRQETMKYSYDTATQEADYSNGEAVVNEEAESNFDAEPSTVGAGDSEAKSKDDAPTAVSDKTARFYEYSKQTTDFSGDIDKLEKLIDESGSYIETSNRSNWSGDLQSAYYKIRIPEAGNGSKETLEKLREIGDTIDENVRTENYSSTYTDNESRIEALETEETALLGMLEKSDKLEDMLKIQERLSTIRAERETLVRSNKGIDNQVDYVTVELSIDEVNKVEKKQESPSLTTRISGNLEKQKLFWKEKAENLIVFTASNSIYFLIGLVVLAFLGYKLKKGKKNNKKKKTTVE</sequence>
<accession>A0ABS4CMY8</accession>
<evidence type="ECO:0000256" key="2">
    <source>
        <dbReference type="SAM" id="Phobius"/>
    </source>
</evidence>
<evidence type="ECO:0000313" key="5">
    <source>
        <dbReference type="Proteomes" id="UP000673375"/>
    </source>
</evidence>
<feature type="transmembrane region" description="Helical" evidence="2">
    <location>
        <begin position="327"/>
        <end position="350"/>
    </location>
</feature>
<keyword evidence="5" id="KW-1185">Reference proteome</keyword>
<dbReference type="InterPro" id="IPR025645">
    <property type="entry name" value="DUF4349"/>
</dbReference>
<reference evidence="4 5" key="1">
    <citation type="submission" date="2020-12" db="EMBL/GenBank/DDBJ databases">
        <title>Vagococcus allomyrinae sp. nov. and Enterococcus lavae sp. nov., isolated from the larvae of Allomyrina dichotoma.</title>
        <authorList>
            <person name="Lee S.D."/>
        </authorList>
    </citation>
    <scope>NUCLEOTIDE SEQUENCE [LARGE SCALE GENOMIC DNA]</scope>
    <source>
        <strain evidence="4 5">BWM-S5</strain>
    </source>
</reference>
<evidence type="ECO:0000259" key="3">
    <source>
        <dbReference type="Pfam" id="PF14257"/>
    </source>
</evidence>
<evidence type="ECO:0000256" key="1">
    <source>
        <dbReference type="SAM" id="MobiDB-lite"/>
    </source>
</evidence>
<feature type="region of interest" description="Disordered" evidence="1">
    <location>
        <begin position="105"/>
        <end position="131"/>
    </location>
</feature>
<keyword evidence="2" id="KW-0472">Membrane</keyword>
<dbReference type="Pfam" id="PF14257">
    <property type="entry name" value="DUF4349"/>
    <property type="match status" value="1"/>
</dbReference>
<keyword evidence="2" id="KW-0812">Transmembrane</keyword>
<evidence type="ECO:0000313" key="4">
    <source>
        <dbReference type="EMBL" id="MBP1047825.1"/>
    </source>
</evidence>
<organism evidence="4 5">
    <name type="scientific">Enterococcus larvae</name>
    <dbReference type="NCBI Taxonomy" id="2794352"/>
    <lineage>
        <taxon>Bacteria</taxon>
        <taxon>Bacillati</taxon>
        <taxon>Bacillota</taxon>
        <taxon>Bacilli</taxon>
        <taxon>Lactobacillales</taxon>
        <taxon>Enterococcaceae</taxon>
        <taxon>Enterococcus</taxon>
    </lineage>
</organism>
<dbReference type="EMBL" id="JAEDXU010000010">
    <property type="protein sequence ID" value="MBP1047825.1"/>
    <property type="molecule type" value="Genomic_DNA"/>
</dbReference>
<protein>
    <submittedName>
        <fullName evidence="4">DUF4349 domain-containing protein</fullName>
    </submittedName>
</protein>
<feature type="domain" description="DUF4349" evidence="3">
    <location>
        <begin position="141"/>
        <end position="347"/>
    </location>
</feature>
<gene>
    <name evidence="4" type="ORF">I6N96_16160</name>
</gene>
<feature type="transmembrane region" description="Helical" evidence="2">
    <location>
        <begin position="56"/>
        <end position="75"/>
    </location>
</feature>
<name>A0ABS4CMY8_9ENTE</name>
<dbReference type="RefSeq" id="WP_209558606.1">
    <property type="nucleotide sequence ID" value="NZ_JAEDXU010000010.1"/>
</dbReference>
<comment type="caution">
    <text evidence="4">The sequence shown here is derived from an EMBL/GenBank/DDBJ whole genome shotgun (WGS) entry which is preliminary data.</text>
</comment>
<dbReference type="Proteomes" id="UP000673375">
    <property type="component" value="Unassembled WGS sequence"/>
</dbReference>
<proteinExistence type="predicted"/>
<keyword evidence="2" id="KW-1133">Transmembrane helix</keyword>